<feature type="compositionally biased region" description="Polar residues" evidence="8">
    <location>
        <begin position="81"/>
        <end position="100"/>
    </location>
</feature>
<evidence type="ECO:0000256" key="1">
    <source>
        <dbReference type="ARBA" id="ARBA00004123"/>
    </source>
</evidence>
<dbReference type="AlphaFoldDB" id="A0AAV6YE04"/>
<keyword evidence="3 7" id="KW-0805">Transcription regulation</keyword>
<dbReference type="SMART" id="SM00774">
    <property type="entry name" value="WRKY"/>
    <property type="match status" value="1"/>
</dbReference>
<dbReference type="PANTHER" id="PTHR31221">
    <property type="entry name" value="WRKY TRANSCRIPTION FACTOR PROTEIN 1-RELATED"/>
    <property type="match status" value="1"/>
</dbReference>
<evidence type="ECO:0000256" key="4">
    <source>
        <dbReference type="ARBA" id="ARBA00023125"/>
    </source>
</evidence>
<dbReference type="EMBL" id="WHWC01000002">
    <property type="protein sequence ID" value="KAG8389580.1"/>
    <property type="molecule type" value="Genomic_DNA"/>
</dbReference>
<dbReference type="GO" id="GO:0043565">
    <property type="term" value="F:sequence-specific DNA binding"/>
    <property type="evidence" value="ECO:0007669"/>
    <property type="project" value="InterPro"/>
</dbReference>
<reference evidence="10" key="1">
    <citation type="submission" date="2019-10" db="EMBL/GenBank/DDBJ databases">
        <authorList>
            <person name="Zhang R."/>
            <person name="Pan Y."/>
            <person name="Wang J."/>
            <person name="Ma R."/>
            <person name="Yu S."/>
        </authorList>
    </citation>
    <scope>NUCLEOTIDE SEQUENCE</scope>
    <source>
        <strain evidence="10">LA-IB0</strain>
        <tissue evidence="10">Leaf</tissue>
    </source>
</reference>
<dbReference type="Gene3D" id="2.20.25.80">
    <property type="entry name" value="WRKY domain"/>
    <property type="match status" value="1"/>
</dbReference>
<keyword evidence="5 7" id="KW-0804">Transcription</keyword>
<evidence type="ECO:0000256" key="2">
    <source>
        <dbReference type="ARBA" id="ARBA00008964"/>
    </source>
</evidence>
<accession>A0AAV6YE04</accession>
<comment type="subcellular location">
    <subcellularLocation>
        <location evidence="1 7">Nucleus</location>
    </subcellularLocation>
</comment>
<dbReference type="InterPro" id="IPR044810">
    <property type="entry name" value="WRKY_plant"/>
</dbReference>
<evidence type="ECO:0000256" key="6">
    <source>
        <dbReference type="ARBA" id="ARBA00023242"/>
    </source>
</evidence>
<dbReference type="InterPro" id="IPR036576">
    <property type="entry name" value="WRKY_dom_sf"/>
</dbReference>
<feature type="domain" description="WRKY" evidence="9">
    <location>
        <begin position="161"/>
        <end position="226"/>
    </location>
</feature>
<evidence type="ECO:0000313" key="11">
    <source>
        <dbReference type="Proteomes" id="UP000826271"/>
    </source>
</evidence>
<dbReference type="PANTHER" id="PTHR31221:SF289">
    <property type="entry name" value="WRKY TRANSCRIPTION FACTOR 68"/>
    <property type="match status" value="1"/>
</dbReference>
<gene>
    <name evidence="10" type="ORF">BUALT_Bualt02G0243900</name>
</gene>
<dbReference type="Proteomes" id="UP000826271">
    <property type="component" value="Unassembled WGS sequence"/>
</dbReference>
<dbReference type="InterPro" id="IPR003657">
    <property type="entry name" value="WRKY_dom"/>
</dbReference>
<dbReference type="PROSITE" id="PS50811">
    <property type="entry name" value="WRKY"/>
    <property type="match status" value="1"/>
</dbReference>
<protein>
    <recommendedName>
        <fullName evidence="7">WRKY transcription factor</fullName>
    </recommendedName>
</protein>
<dbReference type="InterPro" id="IPR017396">
    <property type="entry name" value="TF_WRKY_IIc"/>
</dbReference>
<name>A0AAV6YE04_9LAMI</name>
<evidence type="ECO:0000256" key="7">
    <source>
        <dbReference type="PIRNR" id="PIRNR038130"/>
    </source>
</evidence>
<feature type="compositionally biased region" description="Polar residues" evidence="8">
    <location>
        <begin position="208"/>
        <end position="223"/>
    </location>
</feature>
<evidence type="ECO:0000259" key="9">
    <source>
        <dbReference type="PROSITE" id="PS50811"/>
    </source>
</evidence>
<evidence type="ECO:0000256" key="3">
    <source>
        <dbReference type="ARBA" id="ARBA00023015"/>
    </source>
</evidence>
<organism evidence="10 11">
    <name type="scientific">Buddleja alternifolia</name>
    <dbReference type="NCBI Taxonomy" id="168488"/>
    <lineage>
        <taxon>Eukaryota</taxon>
        <taxon>Viridiplantae</taxon>
        <taxon>Streptophyta</taxon>
        <taxon>Embryophyta</taxon>
        <taxon>Tracheophyta</taxon>
        <taxon>Spermatophyta</taxon>
        <taxon>Magnoliopsida</taxon>
        <taxon>eudicotyledons</taxon>
        <taxon>Gunneridae</taxon>
        <taxon>Pentapetalae</taxon>
        <taxon>asterids</taxon>
        <taxon>lamiids</taxon>
        <taxon>Lamiales</taxon>
        <taxon>Scrophulariaceae</taxon>
        <taxon>Buddlejeae</taxon>
        <taxon>Buddleja</taxon>
    </lineage>
</organism>
<dbReference type="GO" id="GO:0005634">
    <property type="term" value="C:nucleus"/>
    <property type="evidence" value="ECO:0007669"/>
    <property type="project" value="UniProtKB-SubCell"/>
</dbReference>
<dbReference type="GO" id="GO:0003700">
    <property type="term" value="F:DNA-binding transcription factor activity"/>
    <property type="evidence" value="ECO:0007669"/>
    <property type="project" value="UniProtKB-UniRule"/>
</dbReference>
<feature type="compositionally biased region" description="Acidic residues" evidence="8">
    <location>
        <begin position="120"/>
        <end position="129"/>
    </location>
</feature>
<keyword evidence="6 7" id="KW-0539">Nucleus</keyword>
<comment type="caution">
    <text evidence="10">The sequence shown here is derived from an EMBL/GenBank/DDBJ whole genome shotgun (WGS) entry which is preliminary data.</text>
</comment>
<feature type="region of interest" description="Disordered" evidence="8">
    <location>
        <begin position="203"/>
        <end position="254"/>
    </location>
</feature>
<dbReference type="Pfam" id="PF03106">
    <property type="entry name" value="WRKY"/>
    <property type="match status" value="1"/>
</dbReference>
<keyword evidence="11" id="KW-1185">Reference proteome</keyword>
<dbReference type="FunFam" id="2.20.25.80:FF:000003">
    <property type="entry name" value="WRKY transcription factor 57"/>
    <property type="match status" value="1"/>
</dbReference>
<keyword evidence="4 7" id="KW-0238">DNA-binding</keyword>
<proteinExistence type="inferred from homology"/>
<feature type="region of interest" description="Disordered" evidence="8">
    <location>
        <begin position="81"/>
        <end position="154"/>
    </location>
</feature>
<evidence type="ECO:0000313" key="10">
    <source>
        <dbReference type="EMBL" id="KAG8389580.1"/>
    </source>
</evidence>
<evidence type="ECO:0000256" key="8">
    <source>
        <dbReference type="SAM" id="MobiDB-lite"/>
    </source>
</evidence>
<feature type="compositionally biased region" description="Basic residues" evidence="8">
    <location>
        <begin position="134"/>
        <end position="146"/>
    </location>
</feature>
<evidence type="ECO:0000256" key="5">
    <source>
        <dbReference type="ARBA" id="ARBA00023163"/>
    </source>
</evidence>
<comment type="similarity">
    <text evidence="2 7">Belongs to the WRKY group II-c family.</text>
</comment>
<dbReference type="SUPFAM" id="SSF118290">
    <property type="entry name" value="WRKY DNA-binding domain"/>
    <property type="match status" value="1"/>
</dbReference>
<sequence length="323" mass="35777">MERKDCLKMGDSFPSSSSSLLDYYPVMSNSTLTGLFDFCGEGEKNGSLGFMELLNMPQDFSSSSSVFDFDASQSVEPFMTSKPQVQESSEVLNAPATPNYSSISSESSGGQNDIEHSTKDEDDEEEEEEEHQKTNKHLKPKKTSGQKKKEREPRFAFMTKSEVDHLEDGFRWRKYGQKAVKNSPFPRSYYRCTTASCNVKKRVERSSNDPSTVVTTYEGQHTHPSPGMLRSGPAATTLPPYSGGGGSFPAPGQMLLSPHDQTHFDFSIPLSCGYNMGYYTNVMNSGAGAPQHLRFRNPNSSALLTDYGLLQDIVPSSIIKKEE</sequence>
<dbReference type="PIRSF" id="PIRSF038130">
    <property type="entry name" value="TF_WRKY_IIc"/>
    <property type="match status" value="1"/>
</dbReference>